<dbReference type="Proteomes" id="UP000178726">
    <property type="component" value="Unassembled WGS sequence"/>
</dbReference>
<dbReference type="STRING" id="1798689.A3I29_04220"/>
<dbReference type="InterPro" id="IPR036291">
    <property type="entry name" value="NAD(P)-bd_dom_sf"/>
</dbReference>
<name>A0A1F6NA54_9BACT</name>
<evidence type="ECO:0000313" key="2">
    <source>
        <dbReference type="Proteomes" id="UP000178726"/>
    </source>
</evidence>
<evidence type="ECO:0000313" key="1">
    <source>
        <dbReference type="EMBL" id="OGH80751.1"/>
    </source>
</evidence>
<gene>
    <name evidence="1" type="ORF">A3I29_04220</name>
</gene>
<organism evidence="1 2">
    <name type="scientific">Candidatus Magasanikbacteria bacterium RIFCSPLOWO2_02_FULL_44_11</name>
    <dbReference type="NCBI Taxonomy" id="1798689"/>
    <lineage>
        <taxon>Bacteria</taxon>
        <taxon>Candidatus Magasanikiibacteriota</taxon>
    </lineage>
</organism>
<evidence type="ECO:0008006" key="3">
    <source>
        <dbReference type="Google" id="ProtNLM"/>
    </source>
</evidence>
<protein>
    <recommendedName>
        <fullName evidence="3">Quinate/shikimate 5-dehydrogenase/glutamyl-tRNA reductase domain-containing protein</fullName>
    </recommendedName>
</protein>
<dbReference type="EMBL" id="MFQK01000030">
    <property type="protein sequence ID" value="OGH80751.1"/>
    <property type="molecule type" value="Genomic_DNA"/>
</dbReference>
<dbReference type="AlphaFoldDB" id="A0A1F6NA54"/>
<reference evidence="1 2" key="1">
    <citation type="journal article" date="2016" name="Nat. Commun.">
        <title>Thousands of microbial genomes shed light on interconnected biogeochemical processes in an aquifer system.</title>
        <authorList>
            <person name="Anantharaman K."/>
            <person name="Brown C.T."/>
            <person name="Hug L.A."/>
            <person name="Sharon I."/>
            <person name="Castelle C.J."/>
            <person name="Probst A.J."/>
            <person name="Thomas B.C."/>
            <person name="Singh A."/>
            <person name="Wilkins M.J."/>
            <person name="Karaoz U."/>
            <person name="Brodie E.L."/>
            <person name="Williams K.H."/>
            <person name="Hubbard S.S."/>
            <person name="Banfield J.F."/>
        </authorList>
    </citation>
    <scope>NUCLEOTIDE SEQUENCE [LARGE SCALE GENOMIC DNA]</scope>
</reference>
<sequence length="363" mass="39816">MKEQRITWANKSTVDFDLVDWLRFSVYPPTEVGDEPLEVRFKIIPLMGEEFATAPKKFSYYWTEQAVKQIINEARRDGVDHLIVGLGAYTKRATNHGLDLLKLLEGFSDIAVTFNHGDIGTAGLAFQMIRNAGLSEDLAVAVVGATGAIGGLIAKMFPEIKPSRLVLIGKHANDERLVRLKGQIDLPDEVITVSGDLNDCKNFQCTIVVVAGGELEGFPPTAVNEGTLVLDVSAPNACRPNDGWAGRLVYAAGNAKFSSSVLPNFFGSYNGEVVRQVNVQDRGFWGCMTQVVCAGLLGRREHLVGQNLDLWSVPQCMCDFAILGVHPQDRKMFGREVTGEEERQFVGRMLAPSLESTKQAVNE</sequence>
<accession>A0A1F6NA54</accession>
<comment type="caution">
    <text evidence="1">The sequence shown here is derived from an EMBL/GenBank/DDBJ whole genome shotgun (WGS) entry which is preliminary data.</text>
</comment>
<dbReference type="SUPFAM" id="SSF51735">
    <property type="entry name" value="NAD(P)-binding Rossmann-fold domains"/>
    <property type="match status" value="1"/>
</dbReference>
<proteinExistence type="predicted"/>